<evidence type="ECO:0000313" key="2">
    <source>
        <dbReference type="EMBL" id="RAK68184.1"/>
    </source>
</evidence>
<dbReference type="Pfam" id="PF06739">
    <property type="entry name" value="SBBP"/>
    <property type="match status" value="1"/>
</dbReference>
<proteinExistence type="predicted"/>
<dbReference type="InterPro" id="IPR026444">
    <property type="entry name" value="Secre_tail"/>
</dbReference>
<reference evidence="3" key="1">
    <citation type="submission" date="2018-05" db="EMBL/GenBank/DDBJ databases">
        <authorList>
            <person name="Nie L."/>
        </authorList>
    </citation>
    <scope>NUCLEOTIDE SEQUENCE [LARGE SCALE GENOMIC DNA]</scope>
    <source>
        <strain evidence="3">NL</strain>
    </source>
</reference>
<comment type="caution">
    <text evidence="2">The sequence shown here is derived from an EMBL/GenBank/DDBJ whole genome shotgun (WGS) entry which is preliminary data.</text>
</comment>
<dbReference type="SUPFAM" id="SSF63829">
    <property type="entry name" value="Calcium-dependent phosphotriesterase"/>
    <property type="match status" value="3"/>
</dbReference>
<dbReference type="PANTHER" id="PTHR35580">
    <property type="entry name" value="CELL SURFACE GLYCOPROTEIN (S-LAYER PROTEIN)-LIKE PROTEIN"/>
    <property type="match status" value="1"/>
</dbReference>
<sequence>MKHPLPALRLIIRRAPWLLLLLLLAGSAAYAQTTPAFGAAWATGTVASPFNSQSSINATARDAAGNVYIAGNFIGTTGFGSLSLSSTEPYVYYGAGDAFVAKLDAQGNYLWVRSAGGPDGDGIGALAVDAAGNAYVTGVFGYRVTGPTPASVSATFGSTTLTTTTPAVDNKFVAKLDANGTWLWARRMDTGTSRLAVDATGNAYLTGSFNTATATFGSTTLSNAGTGSYGTSAFLAKLDAAGTWLWAKQVGGTGTNGSRDVATDASGNVYLSGYFQNSVTLGSTTLTASAAGTAFVAKLDAAGTYLWARQLGALPFLAPDASGNVYLAGQFQNTLTLGSTTLAAGTAGYTGYSVFLGKMDAAGSWLWARASGSSGALSYGSITGLSGLALDGSGNAYVSGQFNGPAIGFGSTTLTNASEAPVYSDVFVAKCDASGTWLWARQSTGAVSEQGAGLGADAAGNVWLIGETYGEAVRLGSTTLTGANSFSVGTRTASFLGKMDAAGTWLWARAPDNGGSGSQCTQSLPDGSGNLYVVGSFSGTVAFGSTSLTSRGTDDAFVAKLDAQGNYLWVQQLGTAGPDVAYDLTRDASGNVLVTGFFAGTLTLGSITLTTTAFGHDSFVAKLDAGGTPLWARSIGTYSYSSANNPRYGNSLATDASGNVWLAGYFSGTATFGSTSLTATSGYAPDAFVAKLDASGTWLWARQAVGSAQDDVRGLALDAAGNAYLVGSTVSNTLGFGAISLSNTNPGSNGFVTKIDPAGTWLWARQVGANVADVALDAAGNLYVAGSFFGGPLTLGSSTLTNRGSADVFVAKLDASGNALWARSAGGADYDVAQRLVLAPNGTPCLMGSFASTAAGFGASSLTANGINDMFLAQLDAAGNWLLVAQAGGAGNDFGQGLSADASGNLYLSGYFDGPTASFGALSLTSAASGKERGFVARLPAVVTSQRPVARLTPLQLYPNPAAGRHVRLLATDLSGATAELRVLNSLGQLVRHETRPLLARRLDHTLELPALPAGVYTVQLRTAAGTHTGQLLLN</sequence>
<keyword evidence="1" id="KW-0732">Signal</keyword>
<keyword evidence="3" id="KW-1185">Reference proteome</keyword>
<dbReference type="NCBIfam" id="TIGR04183">
    <property type="entry name" value="Por_Secre_tail"/>
    <property type="match status" value="1"/>
</dbReference>
<dbReference type="RefSeq" id="WP_111477797.1">
    <property type="nucleotide sequence ID" value="NZ_QHKM01000002.1"/>
</dbReference>
<feature type="signal peptide" evidence="1">
    <location>
        <begin position="1"/>
        <end position="31"/>
    </location>
</feature>
<dbReference type="AlphaFoldDB" id="A0A328BQH5"/>
<dbReference type="InterPro" id="IPR010620">
    <property type="entry name" value="SBBP_repeat"/>
</dbReference>
<dbReference type="OrthoDB" id="610424at2"/>
<dbReference type="EMBL" id="QHKM01000002">
    <property type="protein sequence ID" value="RAK68184.1"/>
    <property type="molecule type" value="Genomic_DNA"/>
</dbReference>
<evidence type="ECO:0008006" key="4">
    <source>
        <dbReference type="Google" id="ProtNLM"/>
    </source>
</evidence>
<dbReference type="InterPro" id="IPR052918">
    <property type="entry name" value="Motility_Chemotaxis_Reg"/>
</dbReference>
<feature type="chain" id="PRO_5016367396" description="Secretion system C-terminal sorting domain-containing protein" evidence="1">
    <location>
        <begin position="32"/>
        <end position="1035"/>
    </location>
</feature>
<name>A0A328BQH5_9BACT</name>
<evidence type="ECO:0000256" key="1">
    <source>
        <dbReference type="SAM" id="SignalP"/>
    </source>
</evidence>
<organism evidence="2 3">
    <name type="scientific">Hymenobacter edaphi</name>
    <dbReference type="NCBI Taxonomy" id="2211146"/>
    <lineage>
        <taxon>Bacteria</taxon>
        <taxon>Pseudomonadati</taxon>
        <taxon>Bacteroidota</taxon>
        <taxon>Cytophagia</taxon>
        <taxon>Cytophagales</taxon>
        <taxon>Hymenobacteraceae</taxon>
        <taxon>Hymenobacter</taxon>
    </lineage>
</organism>
<dbReference type="PANTHER" id="PTHR35580:SF1">
    <property type="entry name" value="PHYTASE-LIKE DOMAIN-CONTAINING PROTEIN"/>
    <property type="match status" value="1"/>
</dbReference>
<accession>A0A328BQH5</accession>
<evidence type="ECO:0000313" key="3">
    <source>
        <dbReference type="Proteomes" id="UP000248553"/>
    </source>
</evidence>
<protein>
    <recommendedName>
        <fullName evidence="4">Secretion system C-terminal sorting domain-containing protein</fullName>
    </recommendedName>
</protein>
<dbReference type="Proteomes" id="UP000248553">
    <property type="component" value="Unassembled WGS sequence"/>
</dbReference>
<gene>
    <name evidence="2" type="ORF">DLM85_09100</name>
</gene>